<dbReference type="PROSITE" id="PS50089">
    <property type="entry name" value="ZF_RING_2"/>
    <property type="match status" value="1"/>
</dbReference>
<dbReference type="InterPro" id="IPR001841">
    <property type="entry name" value="Znf_RING"/>
</dbReference>
<protein>
    <recommendedName>
        <fullName evidence="2">RING-type domain-containing protein</fullName>
    </recommendedName>
</protein>
<organism evidence="3 4">
    <name type="scientific">Endozoicomonas lisbonensis</name>
    <dbReference type="NCBI Taxonomy" id="3120522"/>
    <lineage>
        <taxon>Bacteria</taxon>
        <taxon>Pseudomonadati</taxon>
        <taxon>Pseudomonadota</taxon>
        <taxon>Gammaproteobacteria</taxon>
        <taxon>Oceanospirillales</taxon>
        <taxon>Endozoicomonadaceae</taxon>
        <taxon>Endozoicomonas</taxon>
    </lineage>
</organism>
<keyword evidence="1" id="KW-0472">Membrane</keyword>
<dbReference type="Gene3D" id="3.30.40.10">
    <property type="entry name" value="Zinc/RING finger domain, C3HC4 (zinc finger)"/>
    <property type="match status" value="1"/>
</dbReference>
<feature type="transmembrane region" description="Helical" evidence="1">
    <location>
        <begin position="113"/>
        <end position="134"/>
    </location>
</feature>
<evidence type="ECO:0000256" key="1">
    <source>
        <dbReference type="SAM" id="Phobius"/>
    </source>
</evidence>
<dbReference type="InterPro" id="IPR013083">
    <property type="entry name" value="Znf_RING/FYVE/PHD"/>
</dbReference>
<comment type="caution">
    <text evidence="3">The sequence shown here is derived from an EMBL/GenBank/DDBJ whole genome shotgun (WGS) entry which is preliminary data.</text>
</comment>
<evidence type="ECO:0000259" key="2">
    <source>
        <dbReference type="PROSITE" id="PS50089"/>
    </source>
</evidence>
<dbReference type="SMART" id="SM01197">
    <property type="entry name" value="FANCL_C"/>
    <property type="match status" value="1"/>
</dbReference>
<name>A0ABV2SK86_9GAMM</name>
<keyword evidence="1" id="KW-0812">Transmembrane</keyword>
<dbReference type="RefSeq" id="WP_354008254.1">
    <property type="nucleotide sequence ID" value="NZ_JBEWTA010000001.1"/>
</dbReference>
<proteinExistence type="predicted"/>
<dbReference type="SUPFAM" id="SSF57850">
    <property type="entry name" value="RING/U-box"/>
    <property type="match status" value="1"/>
</dbReference>
<dbReference type="EMBL" id="JBEWTB010000002">
    <property type="protein sequence ID" value="MET4758148.1"/>
    <property type="molecule type" value="Genomic_DNA"/>
</dbReference>
<keyword evidence="4" id="KW-1185">Reference proteome</keyword>
<evidence type="ECO:0000313" key="4">
    <source>
        <dbReference type="Proteomes" id="UP001549366"/>
    </source>
</evidence>
<dbReference type="Pfam" id="PF13639">
    <property type="entry name" value="zf-RING_2"/>
    <property type="match status" value="1"/>
</dbReference>
<dbReference type="Proteomes" id="UP001549366">
    <property type="component" value="Unassembled WGS sequence"/>
</dbReference>
<keyword evidence="1" id="KW-1133">Transmembrane helix</keyword>
<evidence type="ECO:0000313" key="3">
    <source>
        <dbReference type="EMBL" id="MET4758148.1"/>
    </source>
</evidence>
<gene>
    <name evidence="3" type="ORF">V5J35_003340</name>
</gene>
<sequence>MNIDKDCPICIETRLNDNDKVQHDNGTCNKFFHRTCIKTWVETKIRNEPNVDEPGPIACPACRVREGFSELIQIERGIRRKVDAENEPIMTLFERPGRRGNGILVVRRRDLPILFRFATIAVVTVAVVLGTSYMRQR</sequence>
<feature type="domain" description="RING-type" evidence="2">
    <location>
        <begin position="7"/>
        <end position="63"/>
    </location>
</feature>
<reference evidence="3 4" key="1">
    <citation type="submission" date="2024-06" db="EMBL/GenBank/DDBJ databases">
        <title>Genomic Encyclopedia of Type Strains, Phase V (KMG-V): Genome sequencing to study the core and pangenomes of soil and plant-associated prokaryotes.</title>
        <authorList>
            <person name="Whitman W."/>
        </authorList>
    </citation>
    <scope>NUCLEOTIDE SEQUENCE [LARGE SCALE GENOMIC DNA]</scope>
    <source>
        <strain evidence="3 4">NE40</strain>
    </source>
</reference>
<accession>A0ABV2SK86</accession>